<dbReference type="InterPro" id="IPR042318">
    <property type="entry name" value="Consortin"/>
</dbReference>
<evidence type="ECO:0000313" key="2">
    <source>
        <dbReference type="Ensembl" id="ENSNPEP00000002061.1"/>
    </source>
</evidence>
<keyword evidence="3" id="KW-1185">Reference proteome</keyword>
<dbReference type="PANTHER" id="PTHR28581">
    <property type="entry name" value="CONSORTIN"/>
    <property type="match status" value="1"/>
</dbReference>
<reference evidence="2" key="2">
    <citation type="submission" date="2025-09" db="UniProtKB">
        <authorList>
            <consortium name="Ensembl"/>
        </authorList>
    </citation>
    <scope>IDENTIFICATION</scope>
</reference>
<proteinExistence type="predicted"/>
<dbReference type="GO" id="GO:0005886">
    <property type="term" value="C:plasma membrane"/>
    <property type="evidence" value="ECO:0007669"/>
    <property type="project" value="TreeGrafter"/>
</dbReference>
<sequence>MDDREFPPNDLRIDSKDSLSADCRVEGLASHLVSSSDENENQLDRDGNEVLTSSDTAMGRQNEGEQDSINNNENTDSGGCAPSCKESETERRSVSVHVEPQLEKKPATEKQAGGKRSPRSKRGSSKKSKGTF</sequence>
<accession>A0A8C6YNF9</accession>
<dbReference type="Ensembl" id="ENSNPET00000002103.1">
    <property type="protein sequence ID" value="ENSNPEP00000002061.1"/>
    <property type="gene ID" value="ENSNPEG00000001594.1"/>
</dbReference>
<feature type="region of interest" description="Disordered" evidence="1">
    <location>
        <begin position="31"/>
        <end position="132"/>
    </location>
</feature>
<dbReference type="GO" id="GO:0005802">
    <property type="term" value="C:trans-Golgi network"/>
    <property type="evidence" value="ECO:0007669"/>
    <property type="project" value="InterPro"/>
</dbReference>
<feature type="compositionally biased region" description="Polar residues" evidence="1">
    <location>
        <begin position="67"/>
        <end position="77"/>
    </location>
</feature>
<reference evidence="2" key="1">
    <citation type="submission" date="2025-08" db="UniProtKB">
        <authorList>
            <consortium name="Ensembl"/>
        </authorList>
    </citation>
    <scope>IDENTIFICATION</scope>
</reference>
<dbReference type="Proteomes" id="UP000694420">
    <property type="component" value="Unplaced"/>
</dbReference>
<dbReference type="GO" id="GO:0030133">
    <property type="term" value="C:transport vesicle"/>
    <property type="evidence" value="ECO:0007669"/>
    <property type="project" value="TreeGrafter"/>
</dbReference>
<name>A0A8C6YNF9_NOTPE</name>
<dbReference type="AlphaFoldDB" id="A0A8C6YNF9"/>
<dbReference type="PANTHER" id="PTHR28581:SF1">
    <property type="entry name" value="CONSORTIN"/>
    <property type="match status" value="1"/>
</dbReference>
<protein>
    <submittedName>
        <fullName evidence="2">Uncharacterized protein</fullName>
    </submittedName>
</protein>
<dbReference type="GO" id="GO:0042998">
    <property type="term" value="P:positive regulation of Golgi to plasma membrane protein transport"/>
    <property type="evidence" value="ECO:0007669"/>
    <property type="project" value="TreeGrafter"/>
</dbReference>
<evidence type="ECO:0000256" key="1">
    <source>
        <dbReference type="SAM" id="MobiDB-lite"/>
    </source>
</evidence>
<organism evidence="2 3">
    <name type="scientific">Nothoprocta perdicaria</name>
    <name type="common">Chilean tinamou</name>
    <name type="synonym">Crypturus perdicarius</name>
    <dbReference type="NCBI Taxonomy" id="30464"/>
    <lineage>
        <taxon>Eukaryota</taxon>
        <taxon>Metazoa</taxon>
        <taxon>Chordata</taxon>
        <taxon>Craniata</taxon>
        <taxon>Vertebrata</taxon>
        <taxon>Euteleostomi</taxon>
        <taxon>Archelosauria</taxon>
        <taxon>Archosauria</taxon>
        <taxon>Dinosauria</taxon>
        <taxon>Saurischia</taxon>
        <taxon>Theropoda</taxon>
        <taxon>Coelurosauria</taxon>
        <taxon>Aves</taxon>
        <taxon>Palaeognathae</taxon>
        <taxon>Tinamiformes</taxon>
        <taxon>Tinamidae</taxon>
        <taxon>Nothoprocta</taxon>
    </lineage>
</organism>
<dbReference type="GO" id="GO:0071253">
    <property type="term" value="F:connexin binding"/>
    <property type="evidence" value="ECO:0007669"/>
    <property type="project" value="InterPro"/>
</dbReference>
<evidence type="ECO:0000313" key="3">
    <source>
        <dbReference type="Proteomes" id="UP000694420"/>
    </source>
</evidence>
<feature type="compositionally biased region" description="Basic residues" evidence="1">
    <location>
        <begin position="116"/>
        <end position="132"/>
    </location>
</feature>